<sequence length="69" mass="8123">MKSAQQHSFLRLWRGYVFREHINPDARWWGWADPDTFLGNFDTQCAPSPFPRPIVADRRLCSPLGCKQF</sequence>
<dbReference type="AlphaFoldDB" id="A0A165GT05"/>
<dbReference type="OrthoDB" id="2588202at2759"/>
<dbReference type="InParanoid" id="A0A165GT05"/>
<evidence type="ECO:0000313" key="2">
    <source>
        <dbReference type="Proteomes" id="UP000076842"/>
    </source>
</evidence>
<organism evidence="1 2">
    <name type="scientific">Calocera cornea HHB12733</name>
    <dbReference type="NCBI Taxonomy" id="1353952"/>
    <lineage>
        <taxon>Eukaryota</taxon>
        <taxon>Fungi</taxon>
        <taxon>Dikarya</taxon>
        <taxon>Basidiomycota</taxon>
        <taxon>Agaricomycotina</taxon>
        <taxon>Dacrymycetes</taxon>
        <taxon>Dacrymycetales</taxon>
        <taxon>Dacrymycetaceae</taxon>
        <taxon>Calocera</taxon>
    </lineage>
</organism>
<keyword evidence="2" id="KW-1185">Reference proteome</keyword>
<evidence type="ECO:0000313" key="1">
    <source>
        <dbReference type="EMBL" id="KZT58437.1"/>
    </source>
</evidence>
<gene>
    <name evidence="1" type="ORF">CALCODRAFT_494932</name>
</gene>
<dbReference type="EMBL" id="KV423951">
    <property type="protein sequence ID" value="KZT58437.1"/>
    <property type="molecule type" value="Genomic_DNA"/>
</dbReference>
<reference evidence="1 2" key="1">
    <citation type="journal article" date="2016" name="Mol. Biol. Evol.">
        <title>Comparative Genomics of Early-Diverging Mushroom-Forming Fungi Provides Insights into the Origins of Lignocellulose Decay Capabilities.</title>
        <authorList>
            <person name="Nagy L.G."/>
            <person name="Riley R."/>
            <person name="Tritt A."/>
            <person name="Adam C."/>
            <person name="Daum C."/>
            <person name="Floudas D."/>
            <person name="Sun H."/>
            <person name="Yadav J.S."/>
            <person name="Pangilinan J."/>
            <person name="Larsson K.H."/>
            <person name="Matsuura K."/>
            <person name="Barry K."/>
            <person name="Labutti K."/>
            <person name="Kuo R."/>
            <person name="Ohm R.A."/>
            <person name="Bhattacharya S.S."/>
            <person name="Shirouzu T."/>
            <person name="Yoshinaga Y."/>
            <person name="Martin F.M."/>
            <person name="Grigoriev I.V."/>
            <person name="Hibbett D.S."/>
        </authorList>
    </citation>
    <scope>NUCLEOTIDE SEQUENCE [LARGE SCALE GENOMIC DNA]</scope>
    <source>
        <strain evidence="1 2">HHB12733</strain>
    </source>
</reference>
<dbReference type="Proteomes" id="UP000076842">
    <property type="component" value="Unassembled WGS sequence"/>
</dbReference>
<accession>A0A165GT05</accession>
<protein>
    <submittedName>
        <fullName evidence="1">Uncharacterized protein</fullName>
    </submittedName>
</protein>
<name>A0A165GT05_9BASI</name>
<proteinExistence type="predicted"/>